<dbReference type="Pfam" id="PF01593">
    <property type="entry name" value="Amino_oxidase"/>
    <property type="match status" value="1"/>
</dbReference>
<dbReference type="SUPFAM" id="SSF54373">
    <property type="entry name" value="FAD-linked reductases, C-terminal domain"/>
    <property type="match status" value="1"/>
</dbReference>
<evidence type="ECO:0000256" key="5">
    <source>
        <dbReference type="ARBA" id="ARBA00012402"/>
    </source>
</evidence>
<keyword evidence="8 11" id="KW-0274">FAD</keyword>
<dbReference type="AlphaFoldDB" id="A0AAW9K0S5"/>
<comment type="catalytic activity">
    <reaction evidence="1">
        <text>coproporphyrinogen III + 3 O2 = coproporphyrin III + 3 H2O2</text>
        <dbReference type="Rhea" id="RHEA:43436"/>
        <dbReference type="ChEBI" id="CHEBI:15379"/>
        <dbReference type="ChEBI" id="CHEBI:16240"/>
        <dbReference type="ChEBI" id="CHEBI:57309"/>
        <dbReference type="ChEBI" id="CHEBI:131725"/>
        <dbReference type="EC" id="1.3.3.15"/>
    </reaction>
    <physiologicalReaction direction="left-to-right" evidence="1">
        <dbReference type="Rhea" id="RHEA:43437"/>
    </physiologicalReaction>
</comment>
<evidence type="ECO:0000256" key="6">
    <source>
        <dbReference type="ARBA" id="ARBA00019046"/>
    </source>
</evidence>
<dbReference type="GO" id="GO:0005737">
    <property type="term" value="C:cytoplasm"/>
    <property type="evidence" value="ECO:0007669"/>
    <property type="project" value="UniProtKB-SubCell"/>
</dbReference>
<comment type="subcellular location">
    <subcellularLocation>
        <location evidence="11">Cytoplasm</location>
    </subcellularLocation>
</comment>
<comment type="cofactor">
    <cofactor evidence="2 11">
        <name>FAD</name>
        <dbReference type="ChEBI" id="CHEBI:57692"/>
    </cofactor>
</comment>
<sequence>MERAKKRIAIVGGGITGLTAAYEIKKFIEKEQLPFELILLEGSTRVGGKIHTLQIGTRFFDTGAESIDVRYSGAMTLIKELGLEEELVYSSGDKPDVYFYNQLHQLTYPTYKGIPIHRTDIWKNKLLTFHGKLASYKDLVVPKTKIEEDLTVSSFLKRRLGEEQVEHVVEPFFSKIYAGDLDEMGVRSSNEFIYDVEQNHRRLSKGLSNYPEFFDGDGNYVTFEKGLEVLPKKLAETIEPHIQYGKKVFEISKGQEGTYVIDINRKEQMRVGAVIVATPATEYSRLFKDEKLTSFFNKTVTASIGFILLSFPKGAIKNEPKGFGFVTPRRNDSHVTSVILLDKKWPTLKQNDEEVLIGANFGRRGEESLVSLSNLEIEEYILKDLNQILGIEVPPNYSKIARWPNAIPQYTIHHEERKQKLVAILRADFPGIYIGGNGFGGFGINQCVAQANRISKATIEYMKKQNCI</sequence>
<comment type="similarity">
    <text evidence="4 11">Belongs to the protoporphyrinogen/coproporphyrinogen oxidase family. Coproporphyrinogen III oxidase subfamily.</text>
</comment>
<evidence type="ECO:0000256" key="7">
    <source>
        <dbReference type="ARBA" id="ARBA00022630"/>
    </source>
</evidence>
<gene>
    <name evidence="13" type="primary">hemG</name>
    <name evidence="13" type="ORF">RAK27_07340</name>
</gene>
<evidence type="ECO:0000256" key="4">
    <source>
        <dbReference type="ARBA" id="ARBA00008310"/>
    </source>
</evidence>
<evidence type="ECO:0000259" key="12">
    <source>
        <dbReference type="Pfam" id="PF01593"/>
    </source>
</evidence>
<protein>
    <recommendedName>
        <fullName evidence="6 11">Coproporphyrinogen III oxidase</fullName>
        <ecNumber evidence="5 11">1.3.3.15</ecNumber>
    </recommendedName>
</protein>
<keyword evidence="10 11" id="KW-0350">Heme biosynthesis</keyword>
<evidence type="ECO:0000256" key="9">
    <source>
        <dbReference type="ARBA" id="ARBA00023002"/>
    </source>
</evidence>
<evidence type="ECO:0000256" key="2">
    <source>
        <dbReference type="ARBA" id="ARBA00001974"/>
    </source>
</evidence>
<dbReference type="InterPro" id="IPR050464">
    <property type="entry name" value="Zeta_carotene_desat/Oxidored"/>
</dbReference>
<dbReference type="EMBL" id="JAVBVO010000003">
    <property type="protein sequence ID" value="MDZ5758476.1"/>
    <property type="molecule type" value="Genomic_DNA"/>
</dbReference>
<keyword evidence="11" id="KW-0963">Cytoplasm</keyword>
<comment type="function">
    <text evidence="11">Involved in coproporphyrin-dependent heme b biosynthesis. Catalyzes the oxidation of coproporphyrinogen III to coproporphyrin III.</text>
</comment>
<accession>A0AAW9K0S5</accession>
<dbReference type="Proteomes" id="UP001290462">
    <property type="component" value="Unassembled WGS sequence"/>
</dbReference>
<keyword evidence="7 11" id="KW-0285">Flavoprotein</keyword>
<dbReference type="PANTHER" id="PTHR42923:SF3">
    <property type="entry name" value="PROTOPORPHYRINOGEN OXIDASE"/>
    <property type="match status" value="1"/>
</dbReference>
<dbReference type="Gene3D" id="1.10.3110.10">
    <property type="entry name" value="protoporphyrinogen ix oxidase, domain 3"/>
    <property type="match status" value="1"/>
</dbReference>
<proteinExistence type="inferred from homology"/>
<evidence type="ECO:0000256" key="3">
    <source>
        <dbReference type="ARBA" id="ARBA00004744"/>
    </source>
</evidence>
<dbReference type="PANTHER" id="PTHR42923">
    <property type="entry name" value="PROTOPORPHYRINOGEN OXIDASE"/>
    <property type="match status" value="1"/>
</dbReference>
<dbReference type="RefSeq" id="WP_056999602.1">
    <property type="nucleotide sequence ID" value="NZ_BJOJ01000011.1"/>
</dbReference>
<evidence type="ECO:0000256" key="8">
    <source>
        <dbReference type="ARBA" id="ARBA00022827"/>
    </source>
</evidence>
<dbReference type="NCBIfam" id="TIGR00562">
    <property type="entry name" value="proto_IX_ox"/>
    <property type="match status" value="1"/>
</dbReference>
<feature type="domain" description="Amine oxidase" evidence="12">
    <location>
        <begin position="15"/>
        <end position="454"/>
    </location>
</feature>
<reference evidence="13" key="1">
    <citation type="submission" date="2023-08" db="EMBL/GenBank/DDBJ databases">
        <title>Genomic characterization of piscicolin 126 produced by Carnobacterium maltaromaticum CM22 strain isolated from salmon (Salmo salar).</title>
        <authorList>
            <person name="Gonzalez-Gragera E."/>
            <person name="Garcia-Lopez J.D."/>
            <person name="Teso-Perez C."/>
            <person name="Gimenez-Hernandez I."/>
            <person name="Peralta-Sanchez J.M."/>
            <person name="Valdivia E."/>
            <person name="Montalban-Lopez M."/>
            <person name="Martin-Platero A.M."/>
            <person name="Banos A."/>
            <person name="Martinez-Bueno M."/>
        </authorList>
    </citation>
    <scope>NUCLEOTIDE SEQUENCE</scope>
    <source>
        <strain evidence="13">CM22</strain>
    </source>
</reference>
<dbReference type="GO" id="GO:0004729">
    <property type="term" value="F:oxygen-dependent protoporphyrinogen oxidase activity"/>
    <property type="evidence" value="ECO:0007669"/>
    <property type="project" value="UniProtKB-UniRule"/>
</dbReference>
<dbReference type="SUPFAM" id="SSF51905">
    <property type="entry name" value="FAD/NAD(P)-binding domain"/>
    <property type="match status" value="1"/>
</dbReference>
<evidence type="ECO:0000256" key="1">
    <source>
        <dbReference type="ARBA" id="ARBA00001755"/>
    </source>
</evidence>
<comment type="pathway">
    <text evidence="3 11">Porphyrin-containing compound metabolism; protoheme biosynthesis.</text>
</comment>
<dbReference type="Gene3D" id="3.50.50.60">
    <property type="entry name" value="FAD/NAD(P)-binding domain"/>
    <property type="match status" value="1"/>
</dbReference>
<evidence type="ECO:0000313" key="13">
    <source>
        <dbReference type="EMBL" id="MDZ5758476.1"/>
    </source>
</evidence>
<comment type="caution">
    <text evidence="13">The sequence shown here is derived from an EMBL/GenBank/DDBJ whole genome shotgun (WGS) entry which is preliminary data.</text>
</comment>
<dbReference type="InterPro" id="IPR036188">
    <property type="entry name" value="FAD/NAD-bd_sf"/>
</dbReference>
<dbReference type="InterPro" id="IPR004572">
    <property type="entry name" value="Protoporphyrinogen_oxidase"/>
</dbReference>
<name>A0AAW9K0S5_CARML</name>
<keyword evidence="9 11" id="KW-0560">Oxidoreductase</keyword>
<evidence type="ECO:0000256" key="10">
    <source>
        <dbReference type="ARBA" id="ARBA00023133"/>
    </source>
</evidence>
<dbReference type="InterPro" id="IPR002937">
    <property type="entry name" value="Amino_oxidase"/>
</dbReference>
<dbReference type="EC" id="1.3.3.15" evidence="5 11"/>
<dbReference type="Gene3D" id="3.90.660.20">
    <property type="entry name" value="Protoporphyrinogen oxidase, mitochondrial, domain 2"/>
    <property type="match status" value="1"/>
</dbReference>
<evidence type="ECO:0000256" key="11">
    <source>
        <dbReference type="RuleBase" id="RU364052"/>
    </source>
</evidence>
<dbReference type="GO" id="GO:0006783">
    <property type="term" value="P:heme biosynthetic process"/>
    <property type="evidence" value="ECO:0007669"/>
    <property type="project" value="UniProtKB-UniRule"/>
</dbReference>
<evidence type="ECO:0000313" key="14">
    <source>
        <dbReference type="Proteomes" id="UP001290462"/>
    </source>
</evidence>
<organism evidence="13 14">
    <name type="scientific">Carnobacterium maltaromaticum</name>
    <name type="common">Carnobacterium piscicola</name>
    <dbReference type="NCBI Taxonomy" id="2751"/>
    <lineage>
        <taxon>Bacteria</taxon>
        <taxon>Bacillati</taxon>
        <taxon>Bacillota</taxon>
        <taxon>Bacilli</taxon>
        <taxon>Lactobacillales</taxon>
        <taxon>Carnobacteriaceae</taxon>
        <taxon>Carnobacterium</taxon>
    </lineage>
</organism>